<evidence type="ECO:0000313" key="3">
    <source>
        <dbReference type="RefSeq" id="XP_046592791.1"/>
    </source>
</evidence>
<sequence length="255" mass="28651">MAGSRNGLGDKRERVHNQGRFPPDAEPRAQHGQGSDHLREDELSWRLFPDQNGDWYTVQVQQHRRLPSGLQKGIPQGDRRQVLQEASKRTYEGGDTLSTGQDIHRLRSRCAGRSTGGRHKARALQVSLDRRGYQTAVEHRKLKAINDKIKSETQNSNEAPTIYTGPPVIRVTLANVDETSMLLSRGLDFYGATYFPTETPHPASQPFAKFRNNRWADVASPGTGQRVRDLLPVFDNAGFNKLPPPTSRTIKPPRN</sequence>
<evidence type="ECO:0000256" key="1">
    <source>
        <dbReference type="SAM" id="MobiDB-lite"/>
    </source>
</evidence>
<reference evidence="3" key="1">
    <citation type="submission" date="2025-08" db="UniProtKB">
        <authorList>
            <consortium name="RefSeq"/>
        </authorList>
    </citation>
    <scope>IDENTIFICATION</scope>
    <source>
        <tissue evidence="3">Thorax and Abdomen</tissue>
    </source>
</reference>
<dbReference type="RefSeq" id="XP_046592791.1">
    <property type="nucleotide sequence ID" value="XM_046736835.1"/>
</dbReference>
<protein>
    <submittedName>
        <fullName evidence="3">Uncharacterized protein LOC107218846 isoform X3</fullName>
    </submittedName>
</protein>
<feature type="compositionally biased region" description="Basic and acidic residues" evidence="1">
    <location>
        <begin position="23"/>
        <end position="40"/>
    </location>
</feature>
<proteinExistence type="predicted"/>
<dbReference type="GeneID" id="107218846"/>
<organism evidence="2 3">
    <name type="scientific">Neodiprion lecontei</name>
    <name type="common">Redheaded pine sawfly</name>
    <dbReference type="NCBI Taxonomy" id="441921"/>
    <lineage>
        <taxon>Eukaryota</taxon>
        <taxon>Metazoa</taxon>
        <taxon>Ecdysozoa</taxon>
        <taxon>Arthropoda</taxon>
        <taxon>Hexapoda</taxon>
        <taxon>Insecta</taxon>
        <taxon>Pterygota</taxon>
        <taxon>Neoptera</taxon>
        <taxon>Endopterygota</taxon>
        <taxon>Hymenoptera</taxon>
        <taxon>Tenthredinoidea</taxon>
        <taxon>Diprionidae</taxon>
        <taxon>Diprioninae</taxon>
        <taxon>Neodiprion</taxon>
    </lineage>
</organism>
<keyword evidence="2" id="KW-1185">Reference proteome</keyword>
<feature type="region of interest" description="Disordered" evidence="1">
    <location>
        <begin position="1"/>
        <end position="40"/>
    </location>
</feature>
<name>A0ABM3FXR0_NEOLC</name>
<evidence type="ECO:0000313" key="2">
    <source>
        <dbReference type="Proteomes" id="UP000829291"/>
    </source>
</evidence>
<dbReference type="Proteomes" id="UP000829291">
    <property type="component" value="Chromosome 4"/>
</dbReference>
<accession>A0ABM3FXR0</accession>
<gene>
    <name evidence="3" type="primary">LOC107218846</name>
</gene>